<proteinExistence type="predicted"/>
<name>A0A0E9X3E7_ANGAN</name>
<evidence type="ECO:0000313" key="1">
    <source>
        <dbReference type="EMBL" id="JAH96400.1"/>
    </source>
</evidence>
<dbReference type="EMBL" id="GBXM01012177">
    <property type="protein sequence ID" value="JAH96400.1"/>
    <property type="molecule type" value="Transcribed_RNA"/>
</dbReference>
<protein>
    <submittedName>
        <fullName evidence="1">Uncharacterized protein</fullName>
    </submittedName>
</protein>
<organism evidence="1">
    <name type="scientific">Anguilla anguilla</name>
    <name type="common">European freshwater eel</name>
    <name type="synonym">Muraena anguilla</name>
    <dbReference type="NCBI Taxonomy" id="7936"/>
    <lineage>
        <taxon>Eukaryota</taxon>
        <taxon>Metazoa</taxon>
        <taxon>Chordata</taxon>
        <taxon>Craniata</taxon>
        <taxon>Vertebrata</taxon>
        <taxon>Euteleostomi</taxon>
        <taxon>Actinopterygii</taxon>
        <taxon>Neopterygii</taxon>
        <taxon>Teleostei</taxon>
        <taxon>Anguilliformes</taxon>
        <taxon>Anguillidae</taxon>
        <taxon>Anguilla</taxon>
    </lineage>
</organism>
<accession>A0A0E9X3E7</accession>
<reference evidence="1" key="1">
    <citation type="submission" date="2014-11" db="EMBL/GenBank/DDBJ databases">
        <authorList>
            <person name="Amaro Gonzalez C."/>
        </authorList>
    </citation>
    <scope>NUCLEOTIDE SEQUENCE</scope>
</reference>
<reference evidence="1" key="2">
    <citation type="journal article" date="2015" name="Fish Shellfish Immunol.">
        <title>Early steps in the European eel (Anguilla anguilla)-Vibrio vulnificus interaction in the gills: Role of the RtxA13 toxin.</title>
        <authorList>
            <person name="Callol A."/>
            <person name="Pajuelo D."/>
            <person name="Ebbesson L."/>
            <person name="Teles M."/>
            <person name="MacKenzie S."/>
            <person name="Amaro C."/>
        </authorList>
    </citation>
    <scope>NUCLEOTIDE SEQUENCE</scope>
</reference>
<sequence>MVINKKKVPVPTHKDKIQTRNKSLTADMFASKFPQTWFSVLLKYLANIHGMKGNSLTIPMKREVF</sequence>
<dbReference type="AlphaFoldDB" id="A0A0E9X3E7"/>